<evidence type="ECO:0000256" key="5">
    <source>
        <dbReference type="ARBA" id="ARBA00022989"/>
    </source>
</evidence>
<dbReference type="AlphaFoldDB" id="A0A1E3U837"/>
<evidence type="ECO:0000256" key="3">
    <source>
        <dbReference type="ARBA" id="ARBA00022448"/>
    </source>
</evidence>
<organism evidence="9 11">
    <name type="scientific">Eisenbergiella tayi</name>
    <dbReference type="NCBI Taxonomy" id="1432052"/>
    <lineage>
        <taxon>Bacteria</taxon>
        <taxon>Bacillati</taxon>
        <taxon>Bacillota</taxon>
        <taxon>Clostridia</taxon>
        <taxon>Lachnospirales</taxon>
        <taxon>Lachnospiraceae</taxon>
        <taxon>Eisenbergiella</taxon>
    </lineage>
</organism>
<dbReference type="RefSeq" id="WP_069411323.1">
    <property type="nucleotide sequence ID" value="NZ_DBFYTW010000086.1"/>
</dbReference>
<evidence type="ECO:0000259" key="8">
    <source>
        <dbReference type="PROSITE" id="PS50850"/>
    </source>
</evidence>
<evidence type="ECO:0000313" key="12">
    <source>
        <dbReference type="Proteomes" id="UP000094869"/>
    </source>
</evidence>
<feature type="transmembrane region" description="Helical" evidence="7">
    <location>
        <begin position="136"/>
        <end position="157"/>
    </location>
</feature>
<dbReference type="GO" id="GO:0005886">
    <property type="term" value="C:plasma membrane"/>
    <property type="evidence" value="ECO:0007669"/>
    <property type="project" value="UniProtKB-SubCell"/>
</dbReference>
<comment type="subcellular location">
    <subcellularLocation>
        <location evidence="1">Cell membrane</location>
        <topology evidence="1">Multi-pass membrane protein</topology>
    </subcellularLocation>
</comment>
<evidence type="ECO:0000313" key="9">
    <source>
        <dbReference type="EMBL" id="ODR42990.1"/>
    </source>
</evidence>
<dbReference type="PANTHER" id="PTHR23514:SF3">
    <property type="entry name" value="BYPASS OF STOP CODON PROTEIN 6"/>
    <property type="match status" value="1"/>
</dbReference>
<dbReference type="InterPro" id="IPR011701">
    <property type="entry name" value="MFS"/>
</dbReference>
<keyword evidence="12" id="KW-1185">Reference proteome</keyword>
<feature type="domain" description="Major facilitator superfamily (MFS) profile" evidence="8">
    <location>
        <begin position="11"/>
        <end position="396"/>
    </location>
</feature>
<dbReference type="InterPro" id="IPR020846">
    <property type="entry name" value="MFS_dom"/>
</dbReference>
<feature type="transmembrane region" description="Helical" evidence="7">
    <location>
        <begin position="313"/>
        <end position="339"/>
    </location>
</feature>
<feature type="transmembrane region" description="Helical" evidence="7">
    <location>
        <begin position="51"/>
        <end position="70"/>
    </location>
</feature>
<feature type="transmembrane region" description="Helical" evidence="7">
    <location>
        <begin position="211"/>
        <end position="231"/>
    </location>
</feature>
<proteinExistence type="inferred from homology"/>
<accession>A0A1E3U837</accession>
<dbReference type="Proteomes" id="UP000094869">
    <property type="component" value="Unassembled WGS sequence"/>
</dbReference>
<dbReference type="InterPro" id="IPR051788">
    <property type="entry name" value="MFS_Transporter"/>
</dbReference>
<evidence type="ECO:0000256" key="6">
    <source>
        <dbReference type="ARBA" id="ARBA00023136"/>
    </source>
</evidence>
<dbReference type="Proteomes" id="UP000094271">
    <property type="component" value="Unassembled WGS sequence"/>
</dbReference>
<dbReference type="Gene3D" id="1.20.1250.20">
    <property type="entry name" value="MFS general substrate transporter like domains"/>
    <property type="match status" value="2"/>
</dbReference>
<dbReference type="OrthoDB" id="1674541at2"/>
<dbReference type="SUPFAM" id="SSF103473">
    <property type="entry name" value="MFS general substrate transporter"/>
    <property type="match status" value="1"/>
</dbReference>
<keyword evidence="5 7" id="KW-1133">Transmembrane helix</keyword>
<evidence type="ECO:0000256" key="2">
    <source>
        <dbReference type="ARBA" id="ARBA00008335"/>
    </source>
</evidence>
<keyword evidence="3" id="KW-0813">Transport</keyword>
<feature type="transmembrane region" description="Helical" evidence="7">
    <location>
        <begin position="372"/>
        <end position="393"/>
    </location>
</feature>
<dbReference type="EMBL" id="MEHA01000036">
    <property type="protein sequence ID" value="ODR42990.1"/>
    <property type="molecule type" value="Genomic_DNA"/>
</dbReference>
<dbReference type="GO" id="GO:0022857">
    <property type="term" value="F:transmembrane transporter activity"/>
    <property type="evidence" value="ECO:0007669"/>
    <property type="project" value="InterPro"/>
</dbReference>
<feature type="transmembrane region" description="Helical" evidence="7">
    <location>
        <begin position="77"/>
        <end position="94"/>
    </location>
</feature>
<feature type="transmembrane region" description="Helical" evidence="7">
    <location>
        <begin position="100"/>
        <end position="124"/>
    </location>
</feature>
<dbReference type="PROSITE" id="PS50850">
    <property type="entry name" value="MFS"/>
    <property type="match status" value="1"/>
</dbReference>
<evidence type="ECO:0000256" key="4">
    <source>
        <dbReference type="ARBA" id="ARBA00022692"/>
    </source>
</evidence>
<feature type="transmembrane region" description="Helical" evidence="7">
    <location>
        <begin position="346"/>
        <end position="366"/>
    </location>
</feature>
<feature type="transmembrane region" description="Helical" evidence="7">
    <location>
        <begin position="258"/>
        <end position="277"/>
    </location>
</feature>
<sequence>MGYRGEKKKILLFTVYVYFFMIVFAVTGTMFSTALPRIIDDYQLSFSQAGLFSVFTSLGNLGAMAVTGWLGDRFPKSRMMGAVFLGMGITLGLIGRMPAFIILLVLMVILGIFGSILNLIVTAFVSDLYGDKRAKYINMVHTFYGLGSLLGPLYPMLLGKAGLPWRFSYQGLSILAILTGIIYFGVLGVVKVPEMEGATGKKEKEGGKISLAELMHYRGMAALCIMSFLYMGGHQNTFSIWFQTYLQSENGTVYTAEYTSVCMTLYWIGMVISRLLCAQLFGKISPRRIILAGSVSGTLAMTFGMLAHTPLVWMAAVLWLGISTGAIYPMTFAISCAWFPECSARVSSLVGIFTSAGGMICGWLVGKIAGSVSFRLAMYIPWISLVIVFLIVWKKFPRDESRADSKEDVKAS</sequence>
<keyword evidence="4 7" id="KW-0812">Transmembrane</keyword>
<feature type="transmembrane region" description="Helical" evidence="7">
    <location>
        <begin position="289"/>
        <end position="307"/>
    </location>
</feature>
<gene>
    <name evidence="9" type="ORF">BEI59_30915</name>
    <name evidence="10" type="ORF">BEI63_16765</name>
</gene>
<comment type="similarity">
    <text evidence="2">Belongs to the major facilitator superfamily.</text>
</comment>
<keyword evidence="6 7" id="KW-0472">Membrane</keyword>
<feature type="transmembrane region" description="Helical" evidence="7">
    <location>
        <begin position="12"/>
        <end position="31"/>
    </location>
</feature>
<evidence type="ECO:0000256" key="7">
    <source>
        <dbReference type="SAM" id="Phobius"/>
    </source>
</evidence>
<feature type="transmembrane region" description="Helical" evidence="7">
    <location>
        <begin position="169"/>
        <end position="190"/>
    </location>
</feature>
<dbReference type="Pfam" id="PF07690">
    <property type="entry name" value="MFS_1"/>
    <property type="match status" value="2"/>
</dbReference>
<reference evidence="10 12" key="1">
    <citation type="submission" date="2016-08" db="EMBL/GenBank/DDBJ databases">
        <title>Characterization of Isolates of Eisenbergiella tayi Derived from Blood Cultures, Using Whole Genome Sequencing.</title>
        <authorList>
            <person name="Bernier A.-M."/>
            <person name="Burdz T."/>
            <person name="Wiebe D."/>
            <person name="Bernard K."/>
        </authorList>
    </citation>
    <scope>NUCLEOTIDE SEQUENCE [LARGE SCALE GENOMIC DNA]</scope>
    <source>
        <strain evidence="10 12">NML120146</strain>
    </source>
</reference>
<protein>
    <recommendedName>
        <fullName evidence="8">Major facilitator superfamily (MFS) profile domain-containing protein</fullName>
    </recommendedName>
</protein>
<name>A0A1E3U837_9FIRM</name>
<comment type="caution">
    <text evidence="9">The sequence shown here is derived from an EMBL/GenBank/DDBJ whole genome shotgun (WGS) entry which is preliminary data.</text>
</comment>
<evidence type="ECO:0000313" key="11">
    <source>
        <dbReference type="Proteomes" id="UP000094271"/>
    </source>
</evidence>
<evidence type="ECO:0000256" key="1">
    <source>
        <dbReference type="ARBA" id="ARBA00004651"/>
    </source>
</evidence>
<dbReference type="PANTHER" id="PTHR23514">
    <property type="entry name" value="BYPASS OF STOP CODON PROTEIN 6"/>
    <property type="match status" value="1"/>
</dbReference>
<reference evidence="9 11" key="2">
    <citation type="submission" date="2016-08" db="EMBL/GenBank/DDBJ databases">
        <authorList>
            <person name="Seilhamer J.J."/>
        </authorList>
    </citation>
    <scope>NUCLEOTIDE SEQUENCE [LARGE SCALE GENOMIC DNA]</scope>
    <source>
        <strain evidence="9 11">NML150140-1</strain>
    </source>
</reference>
<dbReference type="InterPro" id="IPR036259">
    <property type="entry name" value="MFS_trans_sf"/>
</dbReference>
<dbReference type="EMBL" id="MEHD01000025">
    <property type="protein sequence ID" value="ODR54596.1"/>
    <property type="molecule type" value="Genomic_DNA"/>
</dbReference>
<evidence type="ECO:0000313" key="10">
    <source>
        <dbReference type="EMBL" id="ODR54596.1"/>
    </source>
</evidence>